<organism evidence="1 2">
    <name type="scientific">Haloarcula japonica (strain ATCC 49778 / DSM 6131 / JCM 7785 / NBRC 101032 / NCIMB 13157 / TR-1)</name>
    <dbReference type="NCBI Taxonomy" id="1227453"/>
    <lineage>
        <taxon>Archaea</taxon>
        <taxon>Methanobacteriati</taxon>
        <taxon>Methanobacteriota</taxon>
        <taxon>Stenosarchaea group</taxon>
        <taxon>Halobacteria</taxon>
        <taxon>Halobacteriales</taxon>
        <taxon>Haloarculaceae</taxon>
        <taxon>Haloarcula</taxon>
    </lineage>
</organism>
<dbReference type="Proteomes" id="UP000011524">
    <property type="component" value="Unassembled WGS sequence"/>
</dbReference>
<evidence type="ECO:0000313" key="1">
    <source>
        <dbReference type="EMBL" id="EMA28426.1"/>
    </source>
</evidence>
<sequence>MEGGFLGDDSTKVTRQHGDAGMLLTHESDSTQYWFTDNARVGPDTHTYFSKGIRLPVVNRQTMEHTFEQLQFERVETLDEQVPVAVFEPTGTSDSSSDLESVDGTVEITASGYVRMMDIEMVYPEGANLEPHSSLVSAHTSVA</sequence>
<dbReference type="AlphaFoldDB" id="M0L4E4"/>
<comment type="caution">
    <text evidence="1">The sequence shown here is derived from an EMBL/GenBank/DDBJ whole genome shotgun (WGS) entry which is preliminary data.</text>
</comment>
<reference evidence="1 2" key="1">
    <citation type="journal article" date="2014" name="PLoS Genet.">
        <title>Phylogenetically driven sequencing of extremely halophilic archaea reveals strategies for static and dynamic osmo-response.</title>
        <authorList>
            <person name="Becker E.A."/>
            <person name="Seitzer P.M."/>
            <person name="Tritt A."/>
            <person name="Larsen D."/>
            <person name="Krusor M."/>
            <person name="Yao A.I."/>
            <person name="Wu D."/>
            <person name="Madern D."/>
            <person name="Eisen J.A."/>
            <person name="Darling A.E."/>
            <person name="Facciotti M.T."/>
        </authorList>
    </citation>
    <scope>NUCLEOTIDE SEQUENCE [LARGE SCALE GENOMIC DNA]</scope>
    <source>
        <strain evidence="2">ATCC 49778 / DSM 6131 / JCM 7785 / NBRC 101032 / NCIMB 13157 / TR-1</strain>
    </source>
</reference>
<gene>
    <name evidence="1" type="ORF">C444_18077</name>
</gene>
<proteinExistence type="predicted"/>
<protein>
    <submittedName>
        <fullName evidence="1">Uncharacterized protein</fullName>
    </submittedName>
</protein>
<dbReference type="EMBL" id="AOLY01000040">
    <property type="protein sequence ID" value="EMA28426.1"/>
    <property type="molecule type" value="Genomic_DNA"/>
</dbReference>
<dbReference type="eggNOG" id="arCOG02829">
    <property type="taxonomic scope" value="Archaea"/>
</dbReference>
<name>M0L4E4_HALJT</name>
<evidence type="ECO:0000313" key="2">
    <source>
        <dbReference type="Proteomes" id="UP000011524"/>
    </source>
</evidence>
<dbReference type="PATRIC" id="fig|1227453.3.peg.3562"/>
<keyword evidence="2" id="KW-1185">Reference proteome</keyword>
<accession>M0L4E4</accession>